<dbReference type="EMBL" id="ACGS02000034">
    <property type="protein sequence ID" value="EFZ34833.1"/>
    <property type="molecule type" value="Genomic_DNA"/>
</dbReference>
<evidence type="ECO:0000256" key="1">
    <source>
        <dbReference type="ARBA" id="ARBA00004776"/>
    </source>
</evidence>
<dbReference type="Proteomes" id="UP000004099">
    <property type="component" value="Unassembled WGS sequence"/>
</dbReference>
<evidence type="ECO:0000256" key="4">
    <source>
        <dbReference type="ARBA" id="ARBA00022679"/>
    </source>
</evidence>
<comment type="similarity">
    <text evidence="2">Belongs to the glycosyltransferase 2 family.</text>
</comment>
<dbReference type="PANTHER" id="PTHR43179">
    <property type="entry name" value="RHAMNOSYLTRANSFERASE WBBL"/>
    <property type="match status" value="1"/>
</dbReference>
<dbReference type="InterPro" id="IPR001173">
    <property type="entry name" value="Glyco_trans_2-like"/>
</dbReference>
<dbReference type="HOGENOM" id="CLU_023845_2_1_9"/>
<evidence type="ECO:0000259" key="5">
    <source>
        <dbReference type="Pfam" id="PF00535"/>
    </source>
</evidence>
<comment type="pathway">
    <text evidence="1">Cell wall biogenesis; cell wall polysaccharide biosynthesis.</text>
</comment>
<protein>
    <submittedName>
        <fullName evidence="6">Glycosyltransferase, group 2 family protein</fullName>
        <ecNumber evidence="6">2.4.-.-</ecNumber>
    </submittedName>
</protein>
<dbReference type="SUPFAM" id="SSF53448">
    <property type="entry name" value="Nucleotide-diphospho-sugar transferases"/>
    <property type="match status" value="1"/>
</dbReference>
<proteinExistence type="inferred from homology"/>
<dbReference type="GO" id="GO:0016757">
    <property type="term" value="F:glycosyltransferase activity"/>
    <property type="evidence" value="ECO:0007669"/>
    <property type="project" value="UniProtKB-KW"/>
</dbReference>
<accession>E7FQ44</accession>
<dbReference type="PATRIC" id="fig|525362.12.peg.1056"/>
<keyword evidence="4 6" id="KW-0808">Transferase</keyword>
<evidence type="ECO:0000313" key="7">
    <source>
        <dbReference type="Proteomes" id="UP000004099"/>
    </source>
</evidence>
<sequence>MCKDKIAVVLVTFNRLDKLKQAVEYYEQQTYPIQEVVIVDNHSTDGTIQYLKEWVNGKGNFKRKTVLLNENCGGAGGFGAGMDEVLDEVRRHELDADWVAVADDDAFPRKNSFEKIIDYYKSLSDKEQEDISVLCSRVVNCGKTHINHRNRIKQSILRARFMAVPEEEYDKDAFDIDIFSYVGTFIKVNALQKVGTTNRDLFIYGDDQEHSLRLRKVGRMQCVPSSVYDHDRPGLGERKIGWHSYYDSRNHVYILKKYFPIQCLIMRCIKRYILDMSVFSSNTQQERKLFKTAYMDGIKGNLGKNSVYKPGFEITDRKD</sequence>
<feature type="domain" description="Glycosyltransferase 2-like" evidence="5">
    <location>
        <begin position="8"/>
        <end position="162"/>
    </location>
</feature>
<reference evidence="6 7" key="1">
    <citation type="submission" date="2011-01" db="EMBL/GenBank/DDBJ databases">
        <authorList>
            <person name="Muzny D."/>
            <person name="Qin X."/>
            <person name="Buhay C."/>
            <person name="Dugan-Rocha S."/>
            <person name="Ding Y."/>
            <person name="Chen G."/>
            <person name="Hawes A."/>
            <person name="Holder M."/>
            <person name="Jhangiani S."/>
            <person name="Johnson A."/>
            <person name="Khan Z."/>
            <person name="Li Z."/>
            <person name="Liu W."/>
            <person name="Liu X."/>
            <person name="Perez L."/>
            <person name="Shen H."/>
            <person name="Wang Q."/>
            <person name="Watt J."/>
            <person name="Xi L."/>
            <person name="Xin Y."/>
            <person name="Zhou J."/>
            <person name="Deng J."/>
            <person name="Jiang H."/>
            <person name="Liu Y."/>
            <person name="Qu J."/>
            <person name="Song X.-Z."/>
            <person name="Zhang L."/>
            <person name="Villasana D."/>
            <person name="Johnson A."/>
            <person name="Liu J."/>
            <person name="Liyanage D."/>
            <person name="Lorensuhewa L."/>
            <person name="Robinson T."/>
            <person name="Song A."/>
            <person name="Song B.-B."/>
            <person name="Dinh H."/>
            <person name="Thornton R."/>
            <person name="Coyle M."/>
            <person name="Francisco L."/>
            <person name="Jackson L."/>
            <person name="Javaid M."/>
            <person name="Korchina V."/>
            <person name="Kovar C."/>
            <person name="Mata R."/>
            <person name="Mathew T."/>
            <person name="Ngo R."/>
            <person name="Nguyen L."/>
            <person name="Nguyen N."/>
            <person name="Okwuonu G."/>
            <person name="Ongeri F."/>
            <person name="Pham C."/>
            <person name="Simmons D."/>
            <person name="Wilczek-Boney K."/>
            <person name="Hale W."/>
            <person name="Jakkamsetti A."/>
            <person name="Pham P."/>
            <person name="Ruth R."/>
            <person name="San Lucas F."/>
            <person name="Warren J."/>
            <person name="Zhang J."/>
            <person name="Zhao Z."/>
            <person name="Zhou C."/>
            <person name="Zhu D."/>
            <person name="Lee S."/>
            <person name="Bess C."/>
            <person name="Blankenburg K."/>
            <person name="Forbes L."/>
            <person name="Fu Q."/>
            <person name="Gubbala S."/>
            <person name="Hirani K."/>
            <person name="Jayaseelan J.C."/>
            <person name="Lara F."/>
            <person name="Munidasa M."/>
            <person name="Palculict T."/>
            <person name="Patil S."/>
            <person name="Pu L.-L."/>
            <person name="Saada N."/>
            <person name="Tang L."/>
            <person name="Weissenberger G."/>
            <person name="Zhu Y."/>
            <person name="Hemphill L."/>
            <person name="Shang Y."/>
            <person name="Youmans B."/>
            <person name="Ayvaz T."/>
            <person name="Ross M."/>
            <person name="Santibanez J."/>
            <person name="Aqrawi P."/>
            <person name="Gross S."/>
            <person name="Joshi V."/>
            <person name="Fowler G."/>
            <person name="Nazareth L."/>
            <person name="Reid J."/>
            <person name="Worley K."/>
            <person name="Petrosino J."/>
            <person name="Highlander S."/>
            <person name="Gibbs R."/>
        </authorList>
    </citation>
    <scope>NUCLEOTIDE SEQUENCE [LARGE SCALE GENOMIC DNA]</scope>
    <source>
        <strain evidence="6 7">ATCC 25644</strain>
    </source>
</reference>
<dbReference type="PANTHER" id="PTHR43179:SF12">
    <property type="entry name" value="GALACTOFURANOSYLTRANSFERASE GLFT2"/>
    <property type="match status" value="1"/>
</dbReference>
<dbReference type="RefSeq" id="WP_003697805.1">
    <property type="nucleotide sequence ID" value="NZ_AFYE01000056.1"/>
</dbReference>
<gene>
    <name evidence="6" type="primary">cps3A</name>
    <name evidence="6" type="ORF">HMPREF0542_11021</name>
</gene>
<evidence type="ECO:0000313" key="6">
    <source>
        <dbReference type="EMBL" id="EFZ34833.1"/>
    </source>
</evidence>
<organism evidence="6 7">
    <name type="scientific">Ligilactobacillus ruminis ATCC 25644</name>
    <dbReference type="NCBI Taxonomy" id="525362"/>
    <lineage>
        <taxon>Bacteria</taxon>
        <taxon>Bacillati</taxon>
        <taxon>Bacillota</taxon>
        <taxon>Bacilli</taxon>
        <taxon>Lactobacillales</taxon>
        <taxon>Lactobacillaceae</taxon>
        <taxon>Ligilactobacillus</taxon>
    </lineage>
</organism>
<comment type="caution">
    <text evidence="6">The sequence shown here is derived from an EMBL/GenBank/DDBJ whole genome shotgun (WGS) entry which is preliminary data.</text>
</comment>
<name>E7FQ44_9LACO</name>
<dbReference type="EC" id="2.4.-.-" evidence="6"/>
<dbReference type="InterPro" id="IPR029044">
    <property type="entry name" value="Nucleotide-diphossugar_trans"/>
</dbReference>
<dbReference type="AlphaFoldDB" id="E7FQ44"/>
<evidence type="ECO:0000256" key="2">
    <source>
        <dbReference type="ARBA" id="ARBA00006739"/>
    </source>
</evidence>
<keyword evidence="3 6" id="KW-0328">Glycosyltransferase</keyword>
<dbReference type="Pfam" id="PF00535">
    <property type="entry name" value="Glycos_transf_2"/>
    <property type="match status" value="1"/>
</dbReference>
<evidence type="ECO:0000256" key="3">
    <source>
        <dbReference type="ARBA" id="ARBA00022676"/>
    </source>
</evidence>
<dbReference type="Gene3D" id="3.90.550.10">
    <property type="entry name" value="Spore Coat Polysaccharide Biosynthesis Protein SpsA, Chain A"/>
    <property type="match status" value="1"/>
</dbReference>